<dbReference type="AlphaFoldDB" id="A0A1C7MCF4"/>
<evidence type="ECO:0000313" key="3">
    <source>
        <dbReference type="Proteomes" id="UP000092993"/>
    </source>
</evidence>
<feature type="region of interest" description="Disordered" evidence="1">
    <location>
        <begin position="1"/>
        <end position="49"/>
    </location>
</feature>
<accession>A0A1C7MCF4</accession>
<keyword evidence="3" id="KW-1185">Reference proteome</keyword>
<proteinExistence type="predicted"/>
<protein>
    <submittedName>
        <fullName evidence="2">Uncharacterized protein</fullName>
    </submittedName>
</protein>
<evidence type="ECO:0000256" key="1">
    <source>
        <dbReference type="SAM" id="MobiDB-lite"/>
    </source>
</evidence>
<feature type="compositionally biased region" description="Polar residues" evidence="1">
    <location>
        <begin position="1"/>
        <end position="23"/>
    </location>
</feature>
<reference evidence="2 3" key="1">
    <citation type="submission" date="2016-03" db="EMBL/GenBank/DDBJ databases">
        <title>Whole genome sequencing of Grifola frondosa 9006-11.</title>
        <authorList>
            <person name="Min B."/>
            <person name="Park H."/>
            <person name="Kim J.-G."/>
            <person name="Cho H."/>
            <person name="Oh Y.-L."/>
            <person name="Kong W.-S."/>
            <person name="Choi I.-G."/>
        </authorList>
    </citation>
    <scope>NUCLEOTIDE SEQUENCE [LARGE SCALE GENOMIC DNA]</scope>
    <source>
        <strain evidence="2 3">9006-11</strain>
    </source>
</reference>
<gene>
    <name evidence="2" type="ORF">A0H81_05641</name>
</gene>
<comment type="caution">
    <text evidence="2">The sequence shown here is derived from an EMBL/GenBank/DDBJ whole genome shotgun (WGS) entry which is preliminary data.</text>
</comment>
<organism evidence="2 3">
    <name type="scientific">Grifola frondosa</name>
    <name type="common">Maitake</name>
    <name type="synonym">Polyporus frondosus</name>
    <dbReference type="NCBI Taxonomy" id="5627"/>
    <lineage>
        <taxon>Eukaryota</taxon>
        <taxon>Fungi</taxon>
        <taxon>Dikarya</taxon>
        <taxon>Basidiomycota</taxon>
        <taxon>Agaricomycotina</taxon>
        <taxon>Agaricomycetes</taxon>
        <taxon>Polyporales</taxon>
        <taxon>Grifolaceae</taxon>
        <taxon>Grifola</taxon>
    </lineage>
</organism>
<dbReference type="Proteomes" id="UP000092993">
    <property type="component" value="Unassembled WGS sequence"/>
</dbReference>
<sequence length="81" mass="8247">MAPTTRTRTASGGPGSSTPQTTPRAPGPPTTDPDAVSGTHTRPAPKPHTVQAITISAASSITPRSPLWIYPPTTTSFGALL</sequence>
<evidence type="ECO:0000313" key="2">
    <source>
        <dbReference type="EMBL" id="OBZ74560.1"/>
    </source>
</evidence>
<dbReference type="EMBL" id="LUGG01000005">
    <property type="protein sequence ID" value="OBZ74560.1"/>
    <property type="molecule type" value="Genomic_DNA"/>
</dbReference>
<name>A0A1C7MCF4_GRIFR</name>